<dbReference type="Ensembl" id="ENSSORT00005004078.1">
    <property type="protein sequence ID" value="ENSSORP00005003960.1"/>
    <property type="gene ID" value="ENSSORG00005002418.1"/>
</dbReference>
<keyword evidence="4" id="KW-0964">Secreted</keyword>
<comment type="similarity">
    <text evidence="2">Belongs to the IL-17 family.</text>
</comment>
<dbReference type="InterPro" id="IPR010345">
    <property type="entry name" value="IL-17_fam"/>
</dbReference>
<reference evidence="7" key="3">
    <citation type="submission" date="2025-09" db="UniProtKB">
        <authorList>
            <consortium name="Ensembl"/>
        </authorList>
    </citation>
    <scope>IDENTIFICATION</scope>
</reference>
<keyword evidence="8" id="KW-1185">Reference proteome</keyword>
<keyword evidence="5" id="KW-0732">Signal</keyword>
<dbReference type="InterPro" id="IPR020440">
    <property type="entry name" value="IL-17_chr"/>
</dbReference>
<evidence type="ECO:0000256" key="5">
    <source>
        <dbReference type="ARBA" id="ARBA00022729"/>
    </source>
</evidence>
<evidence type="ECO:0000256" key="2">
    <source>
        <dbReference type="ARBA" id="ARBA00007236"/>
    </source>
</evidence>
<evidence type="ECO:0000313" key="8">
    <source>
        <dbReference type="Proteomes" id="UP000472271"/>
    </source>
</evidence>
<evidence type="ECO:0000256" key="1">
    <source>
        <dbReference type="ARBA" id="ARBA00004613"/>
    </source>
</evidence>
<evidence type="ECO:0000256" key="6">
    <source>
        <dbReference type="SAM" id="MobiDB-lite"/>
    </source>
</evidence>
<dbReference type="InterPro" id="IPR029034">
    <property type="entry name" value="Cystine-knot_cytokine"/>
</dbReference>
<dbReference type="Proteomes" id="UP000472271">
    <property type="component" value="Chromosome 6"/>
</dbReference>
<dbReference type="AlphaFoldDB" id="A0A672YHC2"/>
<evidence type="ECO:0000256" key="3">
    <source>
        <dbReference type="ARBA" id="ARBA00022514"/>
    </source>
</evidence>
<evidence type="ECO:0000256" key="4">
    <source>
        <dbReference type="ARBA" id="ARBA00022525"/>
    </source>
</evidence>
<dbReference type="InParanoid" id="A0A672YHC2"/>
<feature type="compositionally biased region" description="Polar residues" evidence="6">
    <location>
        <begin position="1"/>
        <end position="17"/>
    </location>
</feature>
<feature type="region of interest" description="Disordered" evidence="6">
    <location>
        <begin position="1"/>
        <end position="32"/>
    </location>
</feature>
<reference evidence="7" key="2">
    <citation type="submission" date="2025-08" db="UniProtKB">
        <authorList>
            <consortium name="Ensembl"/>
        </authorList>
    </citation>
    <scope>IDENTIFICATION</scope>
</reference>
<dbReference type="GO" id="GO:0005615">
    <property type="term" value="C:extracellular space"/>
    <property type="evidence" value="ECO:0007669"/>
    <property type="project" value="UniProtKB-KW"/>
</dbReference>
<dbReference type="Pfam" id="PF06083">
    <property type="entry name" value="IL17"/>
    <property type="match status" value="1"/>
</dbReference>
<dbReference type="PRINTS" id="PR01932">
    <property type="entry name" value="INTRLEUKIN17"/>
</dbReference>
<keyword evidence="3" id="KW-0202">Cytokine</keyword>
<protein>
    <submittedName>
        <fullName evidence="7">Interleukin-17F-like</fullName>
    </submittedName>
</protein>
<evidence type="ECO:0000313" key="7">
    <source>
        <dbReference type="Ensembl" id="ENSSORP00005003960.1"/>
    </source>
</evidence>
<proteinExistence type="inferred from homology"/>
<dbReference type="GO" id="GO:0006954">
    <property type="term" value="P:inflammatory response"/>
    <property type="evidence" value="ECO:0007669"/>
    <property type="project" value="InterPro"/>
</dbReference>
<dbReference type="SUPFAM" id="SSF57501">
    <property type="entry name" value="Cystine-knot cytokines"/>
    <property type="match status" value="1"/>
</dbReference>
<reference evidence="7" key="1">
    <citation type="submission" date="2019-06" db="EMBL/GenBank/DDBJ databases">
        <authorList>
            <consortium name="Wellcome Sanger Institute Data Sharing"/>
        </authorList>
    </citation>
    <scope>NUCLEOTIDE SEQUENCE [LARGE SCALE GENOMIC DNA]</scope>
</reference>
<name>A0A672YHC2_9TELE</name>
<sequence>MKQSTAVNHSQYNHQPSRAHDGTNQRTPQTDAQTRRMALDLHLKQIILFLLLVPGFTCSRMCLDERNLTDAVLRKLHNHFLQPPAPPLRTAEQEPVTCPLDLYQHQRPSEDPRTRSLSPWRYVHKTDPDYFPSSYYEAKCLCTGCIMFKDDVPYQNHSFNSVALMQTRLFLKKEPCAGGKKYRLKLEAKKVAVGCTCVRPPRTF</sequence>
<dbReference type="Gene3D" id="2.10.90.10">
    <property type="entry name" value="Cystine-knot cytokines"/>
    <property type="match status" value="1"/>
</dbReference>
<accession>A0A672YHC2</accession>
<organism evidence="7 8">
    <name type="scientific">Sphaeramia orbicularis</name>
    <name type="common">orbiculate cardinalfish</name>
    <dbReference type="NCBI Taxonomy" id="375764"/>
    <lineage>
        <taxon>Eukaryota</taxon>
        <taxon>Metazoa</taxon>
        <taxon>Chordata</taxon>
        <taxon>Craniata</taxon>
        <taxon>Vertebrata</taxon>
        <taxon>Euteleostomi</taxon>
        <taxon>Actinopterygii</taxon>
        <taxon>Neopterygii</taxon>
        <taxon>Teleostei</taxon>
        <taxon>Neoteleostei</taxon>
        <taxon>Acanthomorphata</taxon>
        <taxon>Gobiaria</taxon>
        <taxon>Kurtiformes</taxon>
        <taxon>Apogonoidei</taxon>
        <taxon>Apogonidae</taxon>
        <taxon>Apogoninae</taxon>
        <taxon>Sphaeramia</taxon>
    </lineage>
</organism>
<comment type="subcellular location">
    <subcellularLocation>
        <location evidence="1">Secreted</location>
    </subcellularLocation>
</comment>
<gene>
    <name evidence="7" type="primary">il17c</name>
</gene>
<dbReference type="GO" id="GO:0005125">
    <property type="term" value="F:cytokine activity"/>
    <property type="evidence" value="ECO:0007669"/>
    <property type="project" value="UniProtKB-KW"/>
</dbReference>
<dbReference type="OrthoDB" id="6038945at2759"/>